<protein>
    <submittedName>
        <fullName evidence="6">Glycosyl transferase</fullName>
    </submittedName>
</protein>
<dbReference type="GO" id="GO:0016740">
    <property type="term" value="F:transferase activity"/>
    <property type="evidence" value="ECO:0007669"/>
    <property type="project" value="UniProtKB-KW"/>
</dbReference>
<keyword evidence="3" id="KW-0328">Glycosyltransferase</keyword>
<evidence type="ECO:0000256" key="1">
    <source>
        <dbReference type="ARBA" id="ARBA00004236"/>
    </source>
</evidence>
<dbReference type="PANTHER" id="PTHR43646">
    <property type="entry name" value="GLYCOSYLTRANSFERASE"/>
    <property type="match status" value="1"/>
</dbReference>
<evidence type="ECO:0000313" key="6">
    <source>
        <dbReference type="EMBL" id="MBK1634100.1"/>
    </source>
</evidence>
<name>A0ABS1CQG9_9GAMM</name>
<dbReference type="SUPFAM" id="SSF53448">
    <property type="entry name" value="Nucleotide-diphospho-sugar transferases"/>
    <property type="match status" value="1"/>
</dbReference>
<accession>A0ABS1CQG9</accession>
<organism evidence="6 7">
    <name type="scientific">Thiohalocapsa halophila</name>
    <dbReference type="NCBI Taxonomy" id="69359"/>
    <lineage>
        <taxon>Bacteria</taxon>
        <taxon>Pseudomonadati</taxon>
        <taxon>Pseudomonadota</taxon>
        <taxon>Gammaproteobacteria</taxon>
        <taxon>Chromatiales</taxon>
        <taxon>Chromatiaceae</taxon>
        <taxon>Thiohalocapsa</taxon>
    </lineage>
</organism>
<sequence>LHADTRVPADAAALIDTAVASGRAWGRFDVRLSGKRPLLRIVERTMNLRSCLSGIVTGDQGLFVTRALFRSVGGYPDIPLMEDIALSRRLRRRQRPACLGIRLVTSSRRWERDGVWRTVLLMWWLRTAYALGADPVRLAQRYRGADPSY</sequence>
<evidence type="ECO:0000256" key="3">
    <source>
        <dbReference type="ARBA" id="ARBA00022676"/>
    </source>
</evidence>
<evidence type="ECO:0000256" key="4">
    <source>
        <dbReference type="ARBA" id="ARBA00022679"/>
    </source>
</evidence>
<proteinExistence type="predicted"/>
<dbReference type="RefSeq" id="WP_200243996.1">
    <property type="nucleotide sequence ID" value="NZ_NRRV01000285.1"/>
</dbReference>
<comment type="subcellular location">
    <subcellularLocation>
        <location evidence="1">Cell membrane</location>
    </subcellularLocation>
</comment>
<gene>
    <name evidence="6" type="ORF">CKO31_25980</name>
</gene>
<evidence type="ECO:0000256" key="5">
    <source>
        <dbReference type="ARBA" id="ARBA00023136"/>
    </source>
</evidence>
<reference evidence="6 7" key="1">
    <citation type="journal article" date="2020" name="Microorganisms">
        <title>Osmotic Adaptation and Compatible Solute Biosynthesis of Phototrophic Bacteria as Revealed from Genome Analyses.</title>
        <authorList>
            <person name="Imhoff J.F."/>
            <person name="Rahn T."/>
            <person name="Kunzel S."/>
            <person name="Keller A."/>
            <person name="Neulinger S.C."/>
        </authorList>
    </citation>
    <scope>NUCLEOTIDE SEQUENCE [LARGE SCALE GENOMIC DNA]</scope>
    <source>
        <strain evidence="6 7">DSM 6210</strain>
    </source>
</reference>
<keyword evidence="4 6" id="KW-0808">Transferase</keyword>
<keyword evidence="2" id="KW-1003">Cell membrane</keyword>
<evidence type="ECO:0000313" key="7">
    <source>
        <dbReference type="Proteomes" id="UP000748752"/>
    </source>
</evidence>
<dbReference type="InterPro" id="IPR029044">
    <property type="entry name" value="Nucleotide-diphossugar_trans"/>
</dbReference>
<feature type="non-terminal residue" evidence="6">
    <location>
        <position position="1"/>
    </location>
</feature>
<comment type="caution">
    <text evidence="6">The sequence shown here is derived from an EMBL/GenBank/DDBJ whole genome shotgun (WGS) entry which is preliminary data.</text>
</comment>
<dbReference type="PANTHER" id="PTHR43646:SF2">
    <property type="entry name" value="GLYCOSYLTRANSFERASE 2-LIKE DOMAIN-CONTAINING PROTEIN"/>
    <property type="match status" value="1"/>
</dbReference>
<evidence type="ECO:0000256" key="2">
    <source>
        <dbReference type="ARBA" id="ARBA00022475"/>
    </source>
</evidence>
<dbReference type="EMBL" id="NRRV01000285">
    <property type="protein sequence ID" value="MBK1634100.1"/>
    <property type="molecule type" value="Genomic_DNA"/>
</dbReference>
<keyword evidence="5" id="KW-0472">Membrane</keyword>
<keyword evidence="7" id="KW-1185">Reference proteome</keyword>
<dbReference type="Proteomes" id="UP000748752">
    <property type="component" value="Unassembled WGS sequence"/>
</dbReference>